<dbReference type="RefSeq" id="WP_221474650.1">
    <property type="nucleotide sequence ID" value="NZ_BAAALO010000060.1"/>
</dbReference>
<comment type="similarity">
    <text evidence="1">Belongs to the thioesterase family.</text>
</comment>
<accession>A0A7X0I9C5</accession>
<protein>
    <submittedName>
        <fullName evidence="3">Surfactin synthase thioesterase subunit</fullName>
    </submittedName>
</protein>
<dbReference type="PANTHER" id="PTHR11487:SF0">
    <property type="entry name" value="S-ACYL FATTY ACID SYNTHASE THIOESTERASE, MEDIUM CHAIN"/>
    <property type="match status" value="1"/>
</dbReference>
<evidence type="ECO:0000313" key="3">
    <source>
        <dbReference type="EMBL" id="MBB6471011.1"/>
    </source>
</evidence>
<organism evidence="3 4">
    <name type="scientific">Sphaerisporangium rubeum</name>
    <dbReference type="NCBI Taxonomy" id="321317"/>
    <lineage>
        <taxon>Bacteria</taxon>
        <taxon>Bacillati</taxon>
        <taxon>Actinomycetota</taxon>
        <taxon>Actinomycetes</taxon>
        <taxon>Streptosporangiales</taxon>
        <taxon>Streptosporangiaceae</taxon>
        <taxon>Sphaerisporangium</taxon>
    </lineage>
</organism>
<dbReference type="PANTHER" id="PTHR11487">
    <property type="entry name" value="THIOESTERASE"/>
    <property type="match status" value="1"/>
</dbReference>
<evidence type="ECO:0000259" key="2">
    <source>
        <dbReference type="Pfam" id="PF00975"/>
    </source>
</evidence>
<dbReference type="Proteomes" id="UP000555564">
    <property type="component" value="Unassembled WGS sequence"/>
</dbReference>
<dbReference type="AlphaFoldDB" id="A0A7X0I9C5"/>
<dbReference type="InterPro" id="IPR001031">
    <property type="entry name" value="Thioesterase"/>
</dbReference>
<comment type="caution">
    <text evidence="3">The sequence shown here is derived from an EMBL/GenBank/DDBJ whole genome shotgun (WGS) entry which is preliminary data.</text>
</comment>
<proteinExistence type="inferred from homology"/>
<keyword evidence="4" id="KW-1185">Reference proteome</keyword>
<reference evidence="3 4" key="1">
    <citation type="submission" date="2020-08" db="EMBL/GenBank/DDBJ databases">
        <title>Sequencing the genomes of 1000 actinobacteria strains.</title>
        <authorList>
            <person name="Klenk H.-P."/>
        </authorList>
    </citation>
    <scope>NUCLEOTIDE SEQUENCE [LARGE SCALE GENOMIC DNA]</scope>
    <source>
        <strain evidence="3 4">DSM 44936</strain>
    </source>
</reference>
<dbReference type="InterPro" id="IPR012223">
    <property type="entry name" value="TEII"/>
</dbReference>
<feature type="domain" description="Thioesterase" evidence="2">
    <location>
        <begin position="16"/>
        <end position="222"/>
    </location>
</feature>
<evidence type="ECO:0000313" key="4">
    <source>
        <dbReference type="Proteomes" id="UP000555564"/>
    </source>
</evidence>
<gene>
    <name evidence="3" type="ORF">BJ992_000442</name>
</gene>
<dbReference type="Gene3D" id="3.40.50.1820">
    <property type="entry name" value="alpha/beta hydrolase"/>
    <property type="match status" value="1"/>
</dbReference>
<sequence length="242" mass="26174">MKQRAHLEPSPEPRLRLYCLPHAGGGAAHYNRWRPVLPGVLVTPLELPGHGTRLAEPPIRDMNALVASLVATISTTIPFVLFGHSFGALVAYELALRLPPESLAGLVVSGRNAPSEPPAADPLHVLPDGPFIARLRRLGGMPEELLDDPGLLRLYLPALRADLEMSATGRPAADPRLRAPITVFGAWDDDLTRPDGLAAWARETTGPFELAMLPGGHFFLRDPGFPVLLRARLDRMAAAVSR</sequence>
<name>A0A7X0I9C5_9ACTN</name>
<dbReference type="EMBL" id="JACHIU010000001">
    <property type="protein sequence ID" value="MBB6471011.1"/>
    <property type="molecule type" value="Genomic_DNA"/>
</dbReference>
<dbReference type="Pfam" id="PF00975">
    <property type="entry name" value="Thioesterase"/>
    <property type="match status" value="1"/>
</dbReference>
<dbReference type="GO" id="GO:0008610">
    <property type="term" value="P:lipid biosynthetic process"/>
    <property type="evidence" value="ECO:0007669"/>
    <property type="project" value="TreeGrafter"/>
</dbReference>
<dbReference type="InterPro" id="IPR029058">
    <property type="entry name" value="AB_hydrolase_fold"/>
</dbReference>
<dbReference type="SUPFAM" id="SSF53474">
    <property type="entry name" value="alpha/beta-Hydrolases"/>
    <property type="match status" value="1"/>
</dbReference>
<evidence type="ECO:0000256" key="1">
    <source>
        <dbReference type="ARBA" id="ARBA00007169"/>
    </source>
</evidence>